<gene>
    <name evidence="1" type="ORF">DespoDRAFT_00474</name>
</gene>
<evidence type="ECO:0000313" key="1">
    <source>
        <dbReference type="EMBL" id="EIM62492.1"/>
    </source>
</evidence>
<dbReference type="STRING" id="879212.DespoDRAFT_00474"/>
<dbReference type="Proteomes" id="UP000005778">
    <property type="component" value="Chromosome"/>
</dbReference>
<proteinExistence type="predicted"/>
<reference evidence="1 2" key="2">
    <citation type="submission" date="2012-02" db="EMBL/GenBank/DDBJ databases">
        <title>Improved High-Quality Draft sequence of Desulfobacter postgatei 2ac9.</title>
        <authorList>
            <consortium name="US DOE Joint Genome Institute"/>
            <person name="Lucas S."/>
            <person name="Han J."/>
            <person name="Lapidus A."/>
            <person name="Cheng J.-F."/>
            <person name="Goodwin L."/>
            <person name="Pitluck S."/>
            <person name="Peters L."/>
            <person name="Ovchinnikova G."/>
            <person name="Held B."/>
            <person name="Detter J.C."/>
            <person name="Han C."/>
            <person name="Tapia R."/>
            <person name="Land M."/>
            <person name="Hauser L."/>
            <person name="Kyrpides N."/>
            <person name="Ivanova N."/>
            <person name="Pagani I."/>
            <person name="Orellana R."/>
            <person name="Lovley D."/>
            <person name="Woyke T."/>
        </authorList>
    </citation>
    <scope>NUCLEOTIDE SEQUENCE [LARGE SCALE GENOMIC DNA]</scope>
    <source>
        <strain evidence="1 2">2ac9</strain>
    </source>
</reference>
<sequence>MRMFLYWSDLRQLLSEVFDSGVGFTTAFNNFFFKHVKVFDGYPQIIEPVFLIHAVGINSLVLNLNV</sequence>
<dbReference type="AlphaFoldDB" id="I5AZ29"/>
<organism evidence="1 2">
    <name type="scientific">Desulfobacter postgatei 2ac9</name>
    <dbReference type="NCBI Taxonomy" id="879212"/>
    <lineage>
        <taxon>Bacteria</taxon>
        <taxon>Pseudomonadati</taxon>
        <taxon>Thermodesulfobacteriota</taxon>
        <taxon>Desulfobacteria</taxon>
        <taxon>Desulfobacterales</taxon>
        <taxon>Desulfobacteraceae</taxon>
        <taxon>Desulfobacter</taxon>
    </lineage>
</organism>
<accession>I5AZ29</accession>
<reference evidence="1 2" key="1">
    <citation type="submission" date="2011-09" db="EMBL/GenBank/DDBJ databases">
        <authorList>
            <consortium name="US DOE Joint Genome Institute (JGI-PGF)"/>
            <person name="Lucas S."/>
            <person name="Han J."/>
            <person name="Lapidus A."/>
            <person name="Cheng J.-F."/>
            <person name="Goodwin L."/>
            <person name="Pitluck S."/>
            <person name="Peters L."/>
            <person name="Land M.L."/>
            <person name="Hauser L."/>
            <person name="Orellana R."/>
            <person name="Lovley D."/>
            <person name="Woyke T.J."/>
        </authorList>
    </citation>
    <scope>NUCLEOTIDE SEQUENCE [LARGE SCALE GENOMIC DNA]</scope>
    <source>
        <strain evidence="1 2">2ac9</strain>
    </source>
</reference>
<name>I5AZ29_9BACT</name>
<dbReference type="HOGENOM" id="CLU_2824122_0_0_7"/>
<protein>
    <submittedName>
        <fullName evidence="1">Uncharacterized protein</fullName>
    </submittedName>
</protein>
<evidence type="ECO:0000313" key="2">
    <source>
        <dbReference type="Proteomes" id="UP000005778"/>
    </source>
</evidence>
<keyword evidence="2" id="KW-1185">Reference proteome</keyword>
<dbReference type="EMBL" id="CM001488">
    <property type="protein sequence ID" value="EIM62492.1"/>
    <property type="molecule type" value="Genomic_DNA"/>
</dbReference>